<dbReference type="PANTHER" id="PTHR46309:SF5">
    <property type="entry name" value="GNAT FAMILY ACETYLTRANSFERASE"/>
    <property type="match status" value="1"/>
</dbReference>
<dbReference type="Gene3D" id="3.30.40.10">
    <property type="entry name" value="Zinc/RING finger domain, C3HC4 (zinc finger)"/>
    <property type="match status" value="1"/>
</dbReference>
<feature type="compositionally biased region" description="Basic residues" evidence="7">
    <location>
        <begin position="109"/>
        <end position="120"/>
    </location>
</feature>
<comment type="subcellular location">
    <subcellularLocation>
        <location evidence="1">Nucleus</location>
    </subcellularLocation>
</comment>
<keyword evidence="2" id="KW-0479">Metal-binding</keyword>
<dbReference type="Pfam" id="PF23209">
    <property type="entry name" value="IDM1_C"/>
    <property type="match status" value="1"/>
</dbReference>
<dbReference type="InterPro" id="IPR011011">
    <property type="entry name" value="Znf_FYVE_PHD"/>
</dbReference>
<comment type="caution">
    <text evidence="9">The sequence shown here is derived from an EMBL/GenBank/DDBJ whole genome shotgun (WGS) entry which is preliminary data.</text>
</comment>
<dbReference type="OrthoDB" id="429143at2759"/>
<dbReference type="GO" id="GO:0003714">
    <property type="term" value="F:transcription corepressor activity"/>
    <property type="evidence" value="ECO:0007669"/>
    <property type="project" value="InterPro"/>
</dbReference>
<keyword evidence="5" id="KW-0539">Nucleus</keyword>
<evidence type="ECO:0000259" key="8">
    <source>
        <dbReference type="PROSITE" id="PS50016"/>
    </source>
</evidence>
<organism evidence="9 10">
    <name type="scientific">Rhamnella rubrinervis</name>
    <dbReference type="NCBI Taxonomy" id="2594499"/>
    <lineage>
        <taxon>Eukaryota</taxon>
        <taxon>Viridiplantae</taxon>
        <taxon>Streptophyta</taxon>
        <taxon>Embryophyta</taxon>
        <taxon>Tracheophyta</taxon>
        <taxon>Spermatophyta</taxon>
        <taxon>Magnoliopsida</taxon>
        <taxon>eudicotyledons</taxon>
        <taxon>Gunneridae</taxon>
        <taxon>Pentapetalae</taxon>
        <taxon>rosids</taxon>
        <taxon>fabids</taxon>
        <taxon>Rosales</taxon>
        <taxon>Rhamnaceae</taxon>
        <taxon>rhamnoid group</taxon>
        <taxon>Rhamneae</taxon>
        <taxon>Rhamnella</taxon>
    </lineage>
</organism>
<accession>A0A8K0H9L0</accession>
<feature type="compositionally biased region" description="Basic and acidic residues" evidence="7">
    <location>
        <begin position="1"/>
        <end position="13"/>
    </location>
</feature>
<feature type="region of interest" description="Disordered" evidence="7">
    <location>
        <begin position="589"/>
        <end position="622"/>
    </location>
</feature>
<name>A0A8K0H9L0_9ROSA</name>
<dbReference type="GO" id="GO:0006357">
    <property type="term" value="P:regulation of transcription by RNA polymerase II"/>
    <property type="evidence" value="ECO:0007669"/>
    <property type="project" value="TreeGrafter"/>
</dbReference>
<dbReference type="Proteomes" id="UP000796880">
    <property type="component" value="Unassembled WGS sequence"/>
</dbReference>
<sequence length="622" mass="70733">MAYKLRNREEKKKYTGWSSTSSGTDSDDMSDDPDYSNLPPSRQPRYRNISTYNNCMRQFRDMEMAEAAHGGSSSRNSPRRRCPGRPPKRGTAAAAAERGDQGLQNRKPSAWKKKRPRRRKAPYSLIKRRTGPKHALTEKSKEKKTIFSWLIQLKIIEDSAEVWYMDRTYEKLMLSGKVTESGILCNCCRDVVTVWDFELHAHSNANRPYQYIVVANNGPSLLECQIHAWLISTELMGAGYNLIEPSKSAADDNDDACIFCADGGDLICCEQCPTTMHSSCMDLKRIPQGDWLCAYCVCSYCRQNVKKDHTSKCTLCDKQFHWYCYAHDELNLNSTCSKYCSQSCEEIYKKLERLVGVKNELDGGSSWTLLKKTDLSTTEPTKNFHHVVECNSKLSVAWNLLDECFLEIIDRHTGIDVVRNVVYSCGSNLSRINFKGFYTAILEKGNEIVSAATIRIHGAKLAEMSFVATQESYRGKGMLRKLLVAIESTLCYMNVENLVIPAAENVTEMWINKFQFSLLRRSLRKEIVGYNTLTFPTTVRLQKVLLEHGVEEMEIDDEVHNNNQNGIHLGKISTKKPIVNTGALGINEVEDNDQKGSLPETNSRKMPLFDLNYEPPLEQDEQ</sequence>
<protein>
    <recommendedName>
        <fullName evidence="8">PHD-type domain-containing protein</fullName>
    </recommendedName>
</protein>
<feature type="domain" description="PHD-type" evidence="8">
    <location>
        <begin position="254"/>
        <end position="299"/>
    </location>
</feature>
<feature type="region of interest" description="Disordered" evidence="7">
    <location>
        <begin position="66"/>
        <end position="120"/>
    </location>
</feature>
<dbReference type="Gene3D" id="3.40.630.30">
    <property type="match status" value="1"/>
</dbReference>
<evidence type="ECO:0000313" key="9">
    <source>
        <dbReference type="EMBL" id="KAF3448271.1"/>
    </source>
</evidence>
<evidence type="ECO:0000256" key="2">
    <source>
        <dbReference type="ARBA" id="ARBA00022723"/>
    </source>
</evidence>
<gene>
    <name evidence="9" type="ORF">FNV43_RR08984</name>
</gene>
<dbReference type="InterPro" id="IPR032308">
    <property type="entry name" value="TDBD"/>
</dbReference>
<dbReference type="InterPro" id="IPR013083">
    <property type="entry name" value="Znf_RING/FYVE/PHD"/>
</dbReference>
<dbReference type="InterPro" id="IPR001965">
    <property type="entry name" value="Znf_PHD"/>
</dbReference>
<feature type="compositionally biased region" description="Acidic residues" evidence="7">
    <location>
        <begin position="25"/>
        <end position="34"/>
    </location>
</feature>
<dbReference type="PANTHER" id="PTHR46309">
    <property type="entry name" value="PHD FINGER PROTEIN 12"/>
    <property type="match status" value="1"/>
</dbReference>
<dbReference type="EMBL" id="VOIH02000004">
    <property type="protein sequence ID" value="KAF3448271.1"/>
    <property type="molecule type" value="Genomic_DNA"/>
</dbReference>
<proteinExistence type="predicted"/>
<dbReference type="InterPro" id="IPR019787">
    <property type="entry name" value="Znf_PHD-finger"/>
</dbReference>
<evidence type="ECO:0000256" key="4">
    <source>
        <dbReference type="ARBA" id="ARBA00022833"/>
    </source>
</evidence>
<evidence type="ECO:0000256" key="6">
    <source>
        <dbReference type="PROSITE-ProRule" id="PRU00146"/>
    </source>
</evidence>
<dbReference type="CDD" id="cd04301">
    <property type="entry name" value="NAT_SF"/>
    <property type="match status" value="1"/>
</dbReference>
<keyword evidence="10" id="KW-1185">Reference proteome</keyword>
<dbReference type="InterPro" id="IPR056511">
    <property type="entry name" value="IDM1_C"/>
</dbReference>
<dbReference type="GO" id="GO:0005634">
    <property type="term" value="C:nucleus"/>
    <property type="evidence" value="ECO:0007669"/>
    <property type="project" value="UniProtKB-SubCell"/>
</dbReference>
<dbReference type="Pfam" id="PF00628">
    <property type="entry name" value="PHD"/>
    <property type="match status" value="1"/>
</dbReference>
<dbReference type="PROSITE" id="PS50016">
    <property type="entry name" value="ZF_PHD_2"/>
    <property type="match status" value="1"/>
</dbReference>
<dbReference type="SUPFAM" id="SSF55729">
    <property type="entry name" value="Acyl-CoA N-acyltransferases (Nat)"/>
    <property type="match status" value="1"/>
</dbReference>
<evidence type="ECO:0000256" key="5">
    <source>
        <dbReference type="ARBA" id="ARBA00023242"/>
    </source>
</evidence>
<evidence type="ECO:0000313" key="10">
    <source>
        <dbReference type="Proteomes" id="UP000796880"/>
    </source>
</evidence>
<feature type="region of interest" description="Disordered" evidence="7">
    <location>
        <begin position="1"/>
        <end position="49"/>
    </location>
</feature>
<dbReference type="GO" id="GO:0008270">
    <property type="term" value="F:zinc ion binding"/>
    <property type="evidence" value="ECO:0007669"/>
    <property type="project" value="UniProtKB-KW"/>
</dbReference>
<evidence type="ECO:0000256" key="7">
    <source>
        <dbReference type="SAM" id="MobiDB-lite"/>
    </source>
</evidence>
<keyword evidence="3 6" id="KW-0863">Zinc-finger</keyword>
<keyword evidence="4" id="KW-0862">Zinc</keyword>
<dbReference type="InterPro" id="IPR042163">
    <property type="entry name" value="PHF12"/>
</dbReference>
<dbReference type="InterPro" id="IPR016181">
    <property type="entry name" value="Acyl_CoA_acyltransferase"/>
</dbReference>
<dbReference type="AlphaFoldDB" id="A0A8K0H9L0"/>
<evidence type="ECO:0000256" key="1">
    <source>
        <dbReference type="ARBA" id="ARBA00004123"/>
    </source>
</evidence>
<dbReference type="Pfam" id="PF16135">
    <property type="entry name" value="TDBD"/>
    <property type="match status" value="1"/>
</dbReference>
<feature type="compositionally biased region" description="Basic residues" evidence="7">
    <location>
        <begin position="77"/>
        <end position="88"/>
    </location>
</feature>
<reference evidence="9" key="1">
    <citation type="submission" date="2020-03" db="EMBL/GenBank/DDBJ databases">
        <title>A high-quality chromosome-level genome assembly of a woody plant with both climbing and erect habits, Rhamnella rubrinervis.</title>
        <authorList>
            <person name="Lu Z."/>
            <person name="Yang Y."/>
            <person name="Zhu X."/>
            <person name="Sun Y."/>
        </authorList>
    </citation>
    <scope>NUCLEOTIDE SEQUENCE</scope>
    <source>
        <strain evidence="9">BYM</strain>
        <tissue evidence="9">Leaf</tissue>
    </source>
</reference>
<evidence type="ECO:0000256" key="3">
    <source>
        <dbReference type="ARBA" id="ARBA00022771"/>
    </source>
</evidence>
<dbReference type="SUPFAM" id="SSF57903">
    <property type="entry name" value="FYVE/PHD zinc finger"/>
    <property type="match status" value="1"/>
</dbReference>
<dbReference type="SMART" id="SM00249">
    <property type="entry name" value="PHD"/>
    <property type="match status" value="1"/>
</dbReference>